<dbReference type="HOGENOM" id="CLU_2539184_0_0_11"/>
<dbReference type="PATRIC" id="fig|1415166.3.peg.1807"/>
<sequence length="83" mass="8786">MADFEIKLNQKNIGKLLKSAQFAAAVNRAADAIAAEIGEDAKVYRYTTDRKAAAVGVPGELQARDGALTRAAAKVGLEVRAKK</sequence>
<dbReference type="AlphaFoldDB" id="W5TBP2"/>
<dbReference type="RefSeq" id="WP_025348088.1">
    <property type="nucleotide sequence ID" value="NZ_CP006850.1"/>
</dbReference>
<proteinExistence type="predicted"/>
<evidence type="ECO:0000313" key="2">
    <source>
        <dbReference type="Proteomes" id="UP000019150"/>
    </source>
</evidence>
<dbReference type="OrthoDB" id="4569869at2"/>
<keyword evidence="2" id="KW-1185">Reference proteome</keyword>
<dbReference type="KEGG" id="nno:NONO_c17840"/>
<evidence type="ECO:0008006" key="3">
    <source>
        <dbReference type="Google" id="ProtNLM"/>
    </source>
</evidence>
<dbReference type="STRING" id="1415166.NONO_c17840"/>
<gene>
    <name evidence="1" type="ORF">NONO_c17840</name>
</gene>
<dbReference type="EMBL" id="CP006850">
    <property type="protein sequence ID" value="AHH16584.1"/>
    <property type="molecule type" value="Genomic_DNA"/>
</dbReference>
<name>W5TBP2_9NOCA</name>
<protein>
    <recommendedName>
        <fullName evidence="3">Bacteriophage protein</fullName>
    </recommendedName>
</protein>
<dbReference type="eggNOG" id="ENOG5031V9P">
    <property type="taxonomic scope" value="Bacteria"/>
</dbReference>
<accession>W5TBP2</accession>
<reference evidence="1 2" key="1">
    <citation type="journal article" date="2014" name="Appl. Environ. Microbiol.">
        <title>Insights into the Microbial Degradation of Rubber and Gutta-Percha by Analysis of the Complete Genome of Nocardia nova SH22a.</title>
        <authorList>
            <person name="Luo Q."/>
            <person name="Hiessl S."/>
            <person name="Poehlein A."/>
            <person name="Daniel R."/>
            <person name="Steinbuchel A."/>
        </authorList>
    </citation>
    <scope>NUCLEOTIDE SEQUENCE [LARGE SCALE GENOMIC DNA]</scope>
    <source>
        <strain evidence="1">SH22a</strain>
    </source>
</reference>
<dbReference type="Proteomes" id="UP000019150">
    <property type="component" value="Chromosome"/>
</dbReference>
<organism evidence="1 2">
    <name type="scientific">Nocardia nova SH22a</name>
    <dbReference type="NCBI Taxonomy" id="1415166"/>
    <lineage>
        <taxon>Bacteria</taxon>
        <taxon>Bacillati</taxon>
        <taxon>Actinomycetota</taxon>
        <taxon>Actinomycetes</taxon>
        <taxon>Mycobacteriales</taxon>
        <taxon>Nocardiaceae</taxon>
        <taxon>Nocardia</taxon>
    </lineage>
</organism>
<evidence type="ECO:0000313" key="1">
    <source>
        <dbReference type="EMBL" id="AHH16584.1"/>
    </source>
</evidence>